<protein>
    <submittedName>
        <fullName evidence="2">Uncharacterized protein</fullName>
    </submittedName>
</protein>
<name>G0LK58_HALWC</name>
<evidence type="ECO:0000313" key="2">
    <source>
        <dbReference type="EMBL" id="CCC39484.1"/>
    </source>
</evidence>
<dbReference type="KEGG" id="hwc:Hqrw_1540"/>
<dbReference type="GeneID" id="12446213"/>
<feature type="transmembrane region" description="Helical" evidence="1">
    <location>
        <begin position="50"/>
        <end position="75"/>
    </location>
</feature>
<dbReference type="EMBL" id="FR746099">
    <property type="protein sequence ID" value="CCC39484.1"/>
    <property type="molecule type" value="Genomic_DNA"/>
</dbReference>
<proteinExistence type="predicted"/>
<accession>G0LK58</accession>
<keyword evidence="1" id="KW-1133">Transmembrane helix</keyword>
<feature type="transmembrane region" description="Helical" evidence="1">
    <location>
        <begin position="21"/>
        <end position="43"/>
    </location>
</feature>
<keyword evidence="1" id="KW-0472">Membrane</keyword>
<dbReference type="OrthoDB" id="350237at2157"/>
<evidence type="ECO:0000313" key="3">
    <source>
        <dbReference type="Proteomes" id="UP000007954"/>
    </source>
</evidence>
<gene>
    <name evidence="2" type="ordered locus">Hqrw_1540</name>
</gene>
<evidence type="ECO:0000256" key="1">
    <source>
        <dbReference type="SAM" id="Phobius"/>
    </source>
</evidence>
<dbReference type="Proteomes" id="UP000007954">
    <property type="component" value="Chromosome"/>
</dbReference>
<dbReference type="RefSeq" id="WP_014555330.1">
    <property type="nucleotide sequence ID" value="NC_017459.1"/>
</dbReference>
<sequence length="294" mass="32176">MSSEQQGPAQQLMDEGAGPNFAAFLLTVGGVTVLFIAIFIFAFPGTIGRFFAAAVVTVTIITLMLGMVLDLLGYFGSRASILVESEEEQTASGVPDSVSRKPNKPLPKQINFDSEIKTLQEYFDGELPSQMNSFLTEYEQLKKSTSNRKVTAGSLRAALNPVQTIVDDSEMEELVEDMGDRLFRYIKSDPVDNIVVSEYAFYQDGNQKSVEALQAEKARIRATVHNQGEGAKAEVAVQFKNTDDVPVKTAYLPVGNLVPEGRKDLDTNVYIPSLATEADVFVIRATPDTEVLTM</sequence>
<keyword evidence="1" id="KW-0812">Transmembrane</keyword>
<organism evidence="2 3">
    <name type="scientific">Haloquadratum walsbyi (strain DSM 16854 / JCM 12705 / C23)</name>
    <dbReference type="NCBI Taxonomy" id="768065"/>
    <lineage>
        <taxon>Archaea</taxon>
        <taxon>Methanobacteriati</taxon>
        <taxon>Methanobacteriota</taxon>
        <taxon>Stenosarchaea group</taxon>
        <taxon>Halobacteria</taxon>
        <taxon>Halobacteriales</taxon>
        <taxon>Haloferacaceae</taxon>
        <taxon>Haloquadratum</taxon>
    </lineage>
</organism>
<dbReference type="AlphaFoldDB" id="G0LK58"/>
<dbReference type="HOGENOM" id="CLU_945294_0_0_2"/>
<reference evidence="2 3" key="1">
    <citation type="journal article" date="2011" name="PLoS ONE">
        <title>Haloquadratum walsbyi: limited diversity in a global pond.</title>
        <authorList>
            <person name="Dyall-Smith M."/>
            <person name="Pfeiffer F."/>
            <person name="Klee K."/>
            <person name="Palm P."/>
            <person name="Gross K."/>
            <person name="Schuster S.C."/>
            <person name="Rampp M."/>
            <person name="Oesterhelt D."/>
        </authorList>
    </citation>
    <scope>NUCLEOTIDE SEQUENCE [LARGE SCALE GENOMIC DNA]</scope>
    <source>
        <strain evidence="3">DSM 16854 / JCM 12705 / C23</strain>
    </source>
</reference>